<reference evidence="1" key="1">
    <citation type="submission" date="2022-04" db="EMBL/GenBank/DDBJ databases">
        <title>Genome of the entomopathogenic fungus Entomophthora muscae.</title>
        <authorList>
            <person name="Elya C."/>
            <person name="Lovett B.R."/>
            <person name="Lee E."/>
            <person name="Macias A.M."/>
            <person name="Hajek A.E."/>
            <person name="De Bivort B.L."/>
            <person name="Kasson M.T."/>
            <person name="De Fine Licht H.H."/>
            <person name="Stajich J.E."/>
        </authorList>
    </citation>
    <scope>NUCLEOTIDE SEQUENCE</scope>
    <source>
        <strain evidence="1">Berkeley</strain>
    </source>
</reference>
<evidence type="ECO:0000313" key="1">
    <source>
        <dbReference type="EMBL" id="KAJ9057579.1"/>
    </source>
</evidence>
<evidence type="ECO:0000313" key="2">
    <source>
        <dbReference type="Proteomes" id="UP001165960"/>
    </source>
</evidence>
<gene>
    <name evidence="1" type="ORF">DSO57_1021268</name>
</gene>
<name>A0ACC2S5D3_9FUNG</name>
<sequence length="87" mass="9031">MNALDNNSSKFKEEEVTAPFFVSETPKKNGQSTVNNVDSKRLGSTPGDVGNNGEAGDLLCPVWGSLVAVPSVVPAKATSWSPPSVGL</sequence>
<protein>
    <submittedName>
        <fullName evidence="1">Uncharacterized protein</fullName>
    </submittedName>
</protein>
<feature type="non-terminal residue" evidence="1">
    <location>
        <position position="87"/>
    </location>
</feature>
<comment type="caution">
    <text evidence="1">The sequence shown here is derived from an EMBL/GenBank/DDBJ whole genome shotgun (WGS) entry which is preliminary data.</text>
</comment>
<dbReference type="EMBL" id="QTSX02005782">
    <property type="protein sequence ID" value="KAJ9057579.1"/>
    <property type="molecule type" value="Genomic_DNA"/>
</dbReference>
<organism evidence="1 2">
    <name type="scientific">Entomophthora muscae</name>
    <dbReference type="NCBI Taxonomy" id="34485"/>
    <lineage>
        <taxon>Eukaryota</taxon>
        <taxon>Fungi</taxon>
        <taxon>Fungi incertae sedis</taxon>
        <taxon>Zoopagomycota</taxon>
        <taxon>Entomophthoromycotina</taxon>
        <taxon>Entomophthoromycetes</taxon>
        <taxon>Entomophthorales</taxon>
        <taxon>Entomophthoraceae</taxon>
        <taxon>Entomophthora</taxon>
    </lineage>
</organism>
<dbReference type="Proteomes" id="UP001165960">
    <property type="component" value="Unassembled WGS sequence"/>
</dbReference>
<proteinExistence type="predicted"/>
<keyword evidence="2" id="KW-1185">Reference proteome</keyword>
<accession>A0ACC2S5D3</accession>